<accession>A0ABU2W297</accession>
<keyword evidence="4" id="KW-1185">Reference proteome</keyword>
<keyword evidence="2" id="KW-0812">Transmembrane</keyword>
<evidence type="ECO:0000313" key="4">
    <source>
        <dbReference type="Proteomes" id="UP001180556"/>
    </source>
</evidence>
<evidence type="ECO:0000313" key="3">
    <source>
        <dbReference type="EMBL" id="MDT0491976.1"/>
    </source>
</evidence>
<feature type="compositionally biased region" description="Polar residues" evidence="1">
    <location>
        <begin position="291"/>
        <end position="305"/>
    </location>
</feature>
<organism evidence="3 4">
    <name type="scientific">Streptomyces stephensoniae</name>
    <dbReference type="NCBI Taxonomy" id="3375367"/>
    <lineage>
        <taxon>Bacteria</taxon>
        <taxon>Bacillati</taxon>
        <taxon>Actinomycetota</taxon>
        <taxon>Actinomycetes</taxon>
        <taxon>Kitasatosporales</taxon>
        <taxon>Streptomycetaceae</taxon>
        <taxon>Streptomyces</taxon>
    </lineage>
</organism>
<keyword evidence="2" id="KW-0472">Membrane</keyword>
<reference evidence="4" key="1">
    <citation type="submission" date="2023-07" db="EMBL/GenBank/DDBJ databases">
        <title>30 novel species of actinomycetes from the DSMZ collection.</title>
        <authorList>
            <person name="Nouioui I."/>
        </authorList>
    </citation>
    <scope>NUCLEOTIDE SEQUENCE [LARGE SCALE GENOMIC DNA]</scope>
    <source>
        <strain evidence="4">DSM 40932</strain>
    </source>
</reference>
<evidence type="ECO:0000256" key="2">
    <source>
        <dbReference type="SAM" id="Phobius"/>
    </source>
</evidence>
<proteinExistence type="predicted"/>
<keyword evidence="2" id="KW-1133">Transmembrane helix</keyword>
<dbReference type="EMBL" id="JAVRFG010000018">
    <property type="protein sequence ID" value="MDT0491976.1"/>
    <property type="molecule type" value="Genomic_DNA"/>
</dbReference>
<feature type="region of interest" description="Disordered" evidence="1">
    <location>
        <begin position="110"/>
        <end position="136"/>
    </location>
</feature>
<evidence type="ECO:0000256" key="1">
    <source>
        <dbReference type="SAM" id="MobiDB-lite"/>
    </source>
</evidence>
<name>A0ABU2W297_9ACTN</name>
<feature type="compositionally biased region" description="Low complexity" evidence="1">
    <location>
        <begin position="306"/>
        <end position="322"/>
    </location>
</feature>
<gene>
    <name evidence="3" type="ORF">RM717_15805</name>
</gene>
<sequence>MPFEDELSEELRRTGETFDLPGRTAVVDGALEQGRRSLRRRRSAAVAGSVLALALVGGGGAFGAGLLGGGPGGGTGVASSGPATPANLAGDLSEEKLAAVLEKLLPPGTAKQARGAVTRGSDGPERASASAVYDDGKGKGSVQVFLYPAPGSKEAEATDCEKPPGTAPGIVSGEEGYDAGLTYCFYNADKPGPVGWTGGVRAVFFTAGGVAVDARAYNRVIDSGSGATRSAPALDTRGLMELARAEEWRPLAAALADGADADTVDTDGPSPTPGTPSPDAEDAKRTEKESPQTGKPSSAPSNQGTSSPDPSGPEAGGSPAPSLDYTLLMPTFLKLLPEGLTVGEKTDEGGEFASVVVNDGRGKTLVQINVQPDMRDVAHDLYGDATTLPDGTLLATSQKPGEKGGTGVVWWTADTMRPDGMRVVVSAFNSGTQSSPATRPEPALTLEQLKAVATSPEWLKLQQK</sequence>
<comment type="caution">
    <text evidence="3">The sequence shown here is derived from an EMBL/GenBank/DDBJ whole genome shotgun (WGS) entry which is preliminary data.</text>
</comment>
<feature type="region of interest" description="Disordered" evidence="1">
    <location>
        <begin position="259"/>
        <end position="323"/>
    </location>
</feature>
<feature type="transmembrane region" description="Helical" evidence="2">
    <location>
        <begin position="44"/>
        <end position="67"/>
    </location>
</feature>
<feature type="compositionally biased region" description="Basic and acidic residues" evidence="1">
    <location>
        <begin position="281"/>
        <end position="290"/>
    </location>
</feature>
<dbReference type="RefSeq" id="WP_311600215.1">
    <property type="nucleotide sequence ID" value="NZ_JAVRFG010000018.1"/>
</dbReference>
<protein>
    <submittedName>
        <fullName evidence="3">Uncharacterized protein</fullName>
    </submittedName>
</protein>
<dbReference type="Proteomes" id="UP001180556">
    <property type="component" value="Unassembled WGS sequence"/>
</dbReference>